<dbReference type="Pfam" id="PF22706">
    <property type="entry name" value="Tex_central_region"/>
    <property type="match status" value="1"/>
</dbReference>
<dbReference type="InterPro" id="IPR050437">
    <property type="entry name" value="Ribos_protein_bS1-like"/>
</dbReference>
<dbReference type="InterPro" id="IPR041692">
    <property type="entry name" value="HHH_9"/>
</dbReference>
<dbReference type="CDD" id="cd05685">
    <property type="entry name" value="S1_Tex"/>
    <property type="match status" value="1"/>
</dbReference>
<dbReference type="Pfam" id="PF17674">
    <property type="entry name" value="HHH_9"/>
    <property type="match status" value="1"/>
</dbReference>
<dbReference type="InterPro" id="IPR003029">
    <property type="entry name" value="S1_domain"/>
</dbReference>
<dbReference type="PANTHER" id="PTHR10724">
    <property type="entry name" value="30S RIBOSOMAL PROTEIN S1"/>
    <property type="match status" value="1"/>
</dbReference>
<protein>
    <submittedName>
        <fullName evidence="2">Tex family protein</fullName>
    </submittedName>
</protein>
<dbReference type="InterPro" id="IPR012337">
    <property type="entry name" value="RNaseH-like_sf"/>
</dbReference>
<dbReference type="Gene3D" id="1.10.150.310">
    <property type="entry name" value="Tex RuvX-like domain-like"/>
    <property type="match status" value="1"/>
</dbReference>
<gene>
    <name evidence="2" type="ORF">ABS768_09800</name>
</gene>
<accession>A0ABW8YC46</accession>
<reference evidence="2 3" key="1">
    <citation type="submission" date="2024-06" db="EMBL/GenBank/DDBJ databases">
        <authorList>
            <person name="Kaempfer P."/>
            <person name="Viver T."/>
        </authorList>
    </citation>
    <scope>NUCLEOTIDE SEQUENCE [LARGE SCALE GENOMIC DNA]</scope>
    <source>
        <strain evidence="2 3">ST-75</strain>
    </source>
</reference>
<dbReference type="InterPro" id="IPR023323">
    <property type="entry name" value="Tex-like_dom_sf"/>
</dbReference>
<dbReference type="InterPro" id="IPR012340">
    <property type="entry name" value="NA-bd_OB-fold"/>
</dbReference>
<evidence type="ECO:0000259" key="1">
    <source>
        <dbReference type="PROSITE" id="PS50126"/>
    </source>
</evidence>
<organism evidence="2 3">
    <name type="scientific">Flavobacterium rhizophilum</name>
    <dbReference type="NCBI Taxonomy" id="3163296"/>
    <lineage>
        <taxon>Bacteria</taxon>
        <taxon>Pseudomonadati</taxon>
        <taxon>Bacteroidota</taxon>
        <taxon>Flavobacteriia</taxon>
        <taxon>Flavobacteriales</taxon>
        <taxon>Flavobacteriaceae</taxon>
        <taxon>Flavobacterium</taxon>
    </lineage>
</organism>
<dbReference type="InterPro" id="IPR032639">
    <property type="entry name" value="Tex_YqgF"/>
</dbReference>
<dbReference type="SMART" id="SM00732">
    <property type="entry name" value="YqgFc"/>
    <property type="match status" value="1"/>
</dbReference>
<dbReference type="Proteomes" id="UP001629059">
    <property type="component" value="Unassembled WGS sequence"/>
</dbReference>
<dbReference type="SMART" id="SM00316">
    <property type="entry name" value="S1"/>
    <property type="match status" value="1"/>
</dbReference>
<proteinExistence type="predicted"/>
<dbReference type="InterPro" id="IPR023319">
    <property type="entry name" value="Tex-like_HTH_dom_sf"/>
</dbReference>
<dbReference type="InterPro" id="IPR010994">
    <property type="entry name" value="RuvA_2-like"/>
</dbReference>
<dbReference type="InterPro" id="IPR018974">
    <property type="entry name" value="Tex-like_N"/>
</dbReference>
<dbReference type="SUPFAM" id="SSF47781">
    <property type="entry name" value="RuvA domain 2-like"/>
    <property type="match status" value="2"/>
</dbReference>
<dbReference type="Pfam" id="PF00575">
    <property type="entry name" value="S1"/>
    <property type="match status" value="1"/>
</dbReference>
<evidence type="ECO:0000313" key="3">
    <source>
        <dbReference type="Proteomes" id="UP001629059"/>
    </source>
</evidence>
<dbReference type="Pfam" id="PF16921">
    <property type="entry name" value="Tex_YqgF"/>
    <property type="match status" value="1"/>
</dbReference>
<dbReference type="Gene3D" id="2.40.50.140">
    <property type="entry name" value="Nucleic acid-binding proteins"/>
    <property type="match status" value="1"/>
</dbReference>
<name>A0ABW8YC46_9FLAO</name>
<evidence type="ECO:0000313" key="2">
    <source>
        <dbReference type="EMBL" id="MFL9837791.1"/>
    </source>
</evidence>
<sequence>MTNIQFISGQVTAPVKSIENTLQLLNEDCTIPFIARYRKDRTGNLDEVVIEQIAKLNQAFQAIVKRKEAILKSIEEQNGLTPDLKQKIDASFDMTELEDFYLPFKKRKKTKADTARENGLEPLAKIIMAQNSDDIDYIASKYLNDKVANEDDALQGARDIIAEWVNENLYIRKNLRRMYNRKAEITTKKVKGADEEKAKKFEQYLDWSENLAKAPSHRILAILRAENEGIIKFKVDIDSDEAIDFMEQSVIKNNRETAGQLKLAIKDSYKRLLAPAISNEVLQESKAKADATAIGVFAGNLGQLLLAPPLGEKRILAIDPGFRTGCKVVCLDEKGDLLYNETIFPHAPQKETAIAMKKIRSMVNAYKVDAISIGNGTASRETEHFIKKIAFDKPVQVFVVSEAGASVYSASKIARDEFPNYDVTVRGAVSIGRRLSDPLAELVKIEPKAIGVGQYQHDVDQGKLKDELDTVVMRCVNSVGVNINTASKSLLGYVSGIGEKLAENIVNYRSENGPFEDRKQLKKVPRLGDKAYQQAAAFVRIPNAKNPLDNSAVHPEAYSIVEKMAKDMKLKTADLVSNKEAIAKIPVNNYVTGDVGVLGLKDILKELEKPGLDPRKSAKVFEFDPNVRSINDLRTGMILPGIVNNITNFGCFVDIGIKESGLVHISQLKDGFVSDVNEVVKLHQHVEVKVLEVDETRKRIQLTMVL</sequence>
<comment type="caution">
    <text evidence="2">The sequence shown here is derived from an EMBL/GenBank/DDBJ whole genome shotgun (WGS) entry which is preliminary data.</text>
</comment>
<dbReference type="Gene3D" id="1.10.3500.10">
    <property type="entry name" value="Tex N-terminal region-like"/>
    <property type="match status" value="1"/>
</dbReference>
<dbReference type="Gene3D" id="1.10.10.650">
    <property type="entry name" value="RuvA domain 2-like"/>
    <property type="match status" value="1"/>
</dbReference>
<dbReference type="SUPFAM" id="SSF50249">
    <property type="entry name" value="Nucleic acid-binding proteins"/>
    <property type="match status" value="1"/>
</dbReference>
<dbReference type="InterPro" id="IPR044146">
    <property type="entry name" value="S1_Tex"/>
</dbReference>
<dbReference type="PANTHER" id="PTHR10724:SF10">
    <property type="entry name" value="S1 RNA-BINDING DOMAIN-CONTAINING PROTEIN 1"/>
    <property type="match status" value="1"/>
</dbReference>
<dbReference type="SUPFAM" id="SSF53098">
    <property type="entry name" value="Ribonuclease H-like"/>
    <property type="match status" value="1"/>
</dbReference>
<dbReference type="InterPro" id="IPR055179">
    <property type="entry name" value="Tex-like_central_region"/>
</dbReference>
<dbReference type="RefSeq" id="WP_408074788.1">
    <property type="nucleotide sequence ID" value="NZ_JBELQB010000006.1"/>
</dbReference>
<dbReference type="Pfam" id="PF09371">
    <property type="entry name" value="Tex_N"/>
    <property type="match status" value="1"/>
</dbReference>
<dbReference type="Pfam" id="PF12836">
    <property type="entry name" value="HHH_3"/>
    <property type="match status" value="1"/>
</dbReference>
<keyword evidence="3" id="KW-1185">Reference proteome</keyword>
<dbReference type="InterPro" id="IPR006641">
    <property type="entry name" value="YqgF/RNaseH-like_dom"/>
</dbReference>
<feature type="domain" description="S1 motif" evidence="1">
    <location>
        <begin position="636"/>
        <end position="705"/>
    </location>
</feature>
<dbReference type="InterPro" id="IPR037027">
    <property type="entry name" value="YqgF/RNaseH-like_dom_sf"/>
</dbReference>
<dbReference type="SUPFAM" id="SSF158832">
    <property type="entry name" value="Tex N-terminal region-like"/>
    <property type="match status" value="1"/>
</dbReference>
<dbReference type="Gene3D" id="3.30.420.140">
    <property type="entry name" value="YqgF/RNase H-like domain"/>
    <property type="match status" value="1"/>
</dbReference>
<dbReference type="PROSITE" id="PS50126">
    <property type="entry name" value="S1"/>
    <property type="match status" value="1"/>
</dbReference>
<dbReference type="EMBL" id="JBELQB010000006">
    <property type="protein sequence ID" value="MFL9837791.1"/>
    <property type="molecule type" value="Genomic_DNA"/>
</dbReference>